<evidence type="ECO:0000256" key="2">
    <source>
        <dbReference type="ARBA" id="ARBA00005692"/>
    </source>
</evidence>
<dbReference type="GO" id="GO:0016020">
    <property type="term" value="C:membrane"/>
    <property type="evidence" value="ECO:0007669"/>
    <property type="project" value="UniProtKB-SubCell"/>
</dbReference>
<dbReference type="Pfam" id="PF10323">
    <property type="entry name" value="7TM_GPCR_Srv"/>
    <property type="match status" value="1"/>
</dbReference>
<proteinExistence type="inferred from homology"/>
<dbReference type="Proteomes" id="UP000025227">
    <property type="component" value="Unplaced"/>
</dbReference>
<dbReference type="AlphaFoldDB" id="A0A912MQ90"/>
<evidence type="ECO:0000313" key="7">
    <source>
        <dbReference type="Proteomes" id="UP000025227"/>
    </source>
</evidence>
<dbReference type="GO" id="GO:0007606">
    <property type="term" value="P:sensory perception of chemical stimulus"/>
    <property type="evidence" value="ECO:0007669"/>
    <property type="project" value="UniProtKB-UniRule"/>
</dbReference>
<dbReference type="Gene3D" id="1.20.1070.10">
    <property type="entry name" value="Rhodopsin 7-helix transmembrane proteins"/>
    <property type="match status" value="1"/>
</dbReference>
<feature type="transmembrane region" description="Helical" evidence="6">
    <location>
        <begin position="168"/>
        <end position="189"/>
    </location>
</feature>
<comment type="similarity">
    <text evidence="2 6">Belongs to the nematode receptor-like protein srg family.</text>
</comment>
<feature type="transmembrane region" description="Helical" evidence="6">
    <location>
        <begin position="118"/>
        <end position="138"/>
    </location>
</feature>
<feature type="transmembrane region" description="Helical" evidence="6">
    <location>
        <begin position="6"/>
        <end position="26"/>
    </location>
</feature>
<feature type="transmembrane region" description="Helical" evidence="6">
    <location>
        <begin position="38"/>
        <end position="60"/>
    </location>
</feature>
<keyword evidence="5 6" id="KW-0472">Membrane</keyword>
<dbReference type="InterPro" id="IPR019426">
    <property type="entry name" value="7TM_GPCR_serpentine_rcpt_Srv"/>
</dbReference>
<organism evidence="7 8">
    <name type="scientific">Haemonchus contortus</name>
    <name type="common">Barber pole worm</name>
    <dbReference type="NCBI Taxonomy" id="6289"/>
    <lineage>
        <taxon>Eukaryota</taxon>
        <taxon>Metazoa</taxon>
        <taxon>Ecdysozoa</taxon>
        <taxon>Nematoda</taxon>
        <taxon>Chromadorea</taxon>
        <taxon>Rhabditida</taxon>
        <taxon>Rhabditina</taxon>
        <taxon>Rhabditomorpha</taxon>
        <taxon>Strongyloidea</taxon>
        <taxon>Trichostrongylidae</taxon>
        <taxon>Haemonchus</taxon>
    </lineage>
</organism>
<keyword evidence="3 6" id="KW-0812">Transmembrane</keyword>
<dbReference type="OrthoDB" id="5798218at2759"/>
<feature type="transmembrane region" description="Helical" evidence="6">
    <location>
        <begin position="246"/>
        <end position="269"/>
    </location>
</feature>
<dbReference type="WBParaSite" id="HCON_00118560-00003">
    <property type="protein sequence ID" value="HCON_00118560-00003"/>
    <property type="gene ID" value="HCON_00118560"/>
</dbReference>
<evidence type="ECO:0000256" key="3">
    <source>
        <dbReference type="ARBA" id="ARBA00022692"/>
    </source>
</evidence>
<dbReference type="PANTHER" id="PTHR31552">
    <property type="entry name" value="SERPENTINE RECEPTOR CLASS GAMMA"/>
    <property type="match status" value="1"/>
</dbReference>
<keyword evidence="4 6" id="KW-1133">Transmembrane helix</keyword>
<dbReference type="PRINTS" id="PR00698">
    <property type="entry name" value="TMPROTEINSRG"/>
</dbReference>
<feature type="transmembrane region" description="Helical" evidence="6">
    <location>
        <begin position="72"/>
        <end position="97"/>
    </location>
</feature>
<evidence type="ECO:0000256" key="6">
    <source>
        <dbReference type="RuleBase" id="RU280813"/>
    </source>
</evidence>
<dbReference type="PANTHER" id="PTHR31552:SF8">
    <property type="entry name" value="SERPENTINE RECEPTOR CLASS GAMMA"/>
    <property type="match status" value="1"/>
</dbReference>
<reference evidence="8" key="1">
    <citation type="submission" date="2022-10" db="UniProtKB">
        <authorList>
            <consortium name="WormBaseParasite"/>
        </authorList>
    </citation>
    <scope>IDENTIFICATION</scope>
    <source>
        <strain evidence="8">MHco3</strain>
    </source>
</reference>
<accession>A0A912MQ90</accession>
<sequence length="303" mass="34172">MMFNVAQTVAEVLIVIIYISVILTIVTSKSETFKNAFFIMFVATGFADVASVLASMIVRYRSELDLDKEHRHIVVLAVFLLGYTFIAHVIGNLLVAINRFSALCLVQKYDKIWSRKNVWIAIVFQYLISFLACIQVILSDSVCVRNADGICTGLEGLSKRTDQIGRSLYAGFPIIYAVVSLSVNVRLVFKWYRKSWNGSGPKPNEKALLPYTVIVFVSTMLMCTLQITIAIGSFSNDKMYSTALGQFFWCNDIMMSIPPFSILLLSSNLRNTVFDFFRRRKNQHGVIPDAPIFVSRMALHGKI</sequence>
<evidence type="ECO:0000256" key="1">
    <source>
        <dbReference type="ARBA" id="ARBA00004141"/>
    </source>
</evidence>
<evidence type="ECO:0000256" key="5">
    <source>
        <dbReference type="ARBA" id="ARBA00023136"/>
    </source>
</evidence>
<comment type="subcellular location">
    <subcellularLocation>
        <location evidence="1">Membrane</location>
        <topology evidence="1">Multi-pass membrane protein</topology>
    </subcellularLocation>
</comment>
<name>A0A912MQ90_HAECO</name>
<dbReference type="InterPro" id="IPR000609">
    <property type="entry name" value="7TM_GPCR_serpentine_rcpt_Srg"/>
</dbReference>
<keyword evidence="7" id="KW-1185">Reference proteome</keyword>
<evidence type="ECO:0000256" key="4">
    <source>
        <dbReference type="ARBA" id="ARBA00022989"/>
    </source>
</evidence>
<dbReference type="SUPFAM" id="SSF81321">
    <property type="entry name" value="Family A G protein-coupled receptor-like"/>
    <property type="match status" value="1"/>
</dbReference>
<feature type="transmembrane region" description="Helical" evidence="6">
    <location>
        <begin position="209"/>
        <end position="234"/>
    </location>
</feature>
<evidence type="ECO:0000313" key="8">
    <source>
        <dbReference type="WBParaSite" id="HCON_00118560-00003"/>
    </source>
</evidence>
<dbReference type="GO" id="GO:0004888">
    <property type="term" value="F:transmembrane signaling receptor activity"/>
    <property type="evidence" value="ECO:0007669"/>
    <property type="project" value="InterPro"/>
</dbReference>
<protein>
    <recommendedName>
        <fullName evidence="6">Serpentine receptor class gamma</fullName>
    </recommendedName>
</protein>